<dbReference type="PROSITE" id="PS50850">
    <property type="entry name" value="MFS"/>
    <property type="match status" value="1"/>
</dbReference>
<organism evidence="10">
    <name type="scientific">Culex pipiens</name>
    <name type="common">House mosquito</name>
    <dbReference type="NCBI Taxonomy" id="7175"/>
    <lineage>
        <taxon>Eukaryota</taxon>
        <taxon>Metazoa</taxon>
        <taxon>Ecdysozoa</taxon>
        <taxon>Arthropoda</taxon>
        <taxon>Hexapoda</taxon>
        <taxon>Insecta</taxon>
        <taxon>Pterygota</taxon>
        <taxon>Neoptera</taxon>
        <taxon>Endopterygota</taxon>
        <taxon>Diptera</taxon>
        <taxon>Nematocera</taxon>
        <taxon>Culicoidea</taxon>
        <taxon>Culicidae</taxon>
        <taxon>Culicinae</taxon>
        <taxon>Culicini</taxon>
        <taxon>Culex</taxon>
        <taxon>Culex</taxon>
    </lineage>
</organism>
<dbReference type="InterPro" id="IPR011701">
    <property type="entry name" value="MFS"/>
</dbReference>
<feature type="transmembrane region" description="Helical" evidence="8">
    <location>
        <begin position="475"/>
        <end position="496"/>
    </location>
</feature>
<dbReference type="EMBL" id="HBUE01228531">
    <property type="protein sequence ID" value="CAG6543420.1"/>
    <property type="molecule type" value="Transcribed_RNA"/>
</dbReference>
<feature type="domain" description="Major facilitator superfamily (MFS) profile" evidence="9">
    <location>
        <begin position="57"/>
        <end position="502"/>
    </location>
</feature>
<feature type="transmembrane region" description="Helical" evidence="8">
    <location>
        <begin position="217"/>
        <end position="240"/>
    </location>
</feature>
<dbReference type="AlphaFoldDB" id="A0A8D8HX78"/>
<dbReference type="PANTHER" id="PTHR11662:SF415">
    <property type="entry name" value="AT30085P-RELATED"/>
    <property type="match status" value="1"/>
</dbReference>
<feature type="region of interest" description="Disordered" evidence="7">
    <location>
        <begin position="1"/>
        <end position="32"/>
    </location>
</feature>
<feature type="region of interest" description="Disordered" evidence="7">
    <location>
        <begin position="516"/>
        <end position="538"/>
    </location>
</feature>
<dbReference type="Gene3D" id="1.20.1250.20">
    <property type="entry name" value="MFS general substrate transporter like domains"/>
    <property type="match status" value="1"/>
</dbReference>
<dbReference type="EMBL" id="HBUE01335292">
    <property type="protein sequence ID" value="CAG6595542.1"/>
    <property type="molecule type" value="Transcribed_RNA"/>
</dbReference>
<dbReference type="FunFam" id="1.20.1250.20:FF:000003">
    <property type="entry name" value="Solute carrier family 17 member 3"/>
    <property type="match status" value="1"/>
</dbReference>
<dbReference type="Pfam" id="PF07690">
    <property type="entry name" value="MFS_1"/>
    <property type="match status" value="1"/>
</dbReference>
<keyword evidence="4" id="KW-0769">Symport</keyword>
<evidence type="ECO:0000256" key="6">
    <source>
        <dbReference type="ARBA" id="ARBA00023136"/>
    </source>
</evidence>
<keyword evidence="2" id="KW-0813">Transport</keyword>
<dbReference type="SUPFAM" id="SSF103473">
    <property type="entry name" value="MFS general substrate transporter"/>
    <property type="match status" value="1"/>
</dbReference>
<comment type="subcellular location">
    <subcellularLocation>
        <location evidence="1">Membrane</location>
        <topology evidence="1">Multi-pass membrane protein</topology>
    </subcellularLocation>
</comment>
<evidence type="ECO:0000256" key="8">
    <source>
        <dbReference type="SAM" id="Phobius"/>
    </source>
</evidence>
<dbReference type="GO" id="GO:0006820">
    <property type="term" value="P:monoatomic anion transport"/>
    <property type="evidence" value="ECO:0007669"/>
    <property type="project" value="TreeGrafter"/>
</dbReference>
<feature type="transmembrane region" description="Helical" evidence="8">
    <location>
        <begin position="178"/>
        <end position="205"/>
    </location>
</feature>
<feature type="transmembrane region" description="Helical" evidence="8">
    <location>
        <begin position="440"/>
        <end position="463"/>
    </location>
</feature>
<evidence type="ECO:0000256" key="4">
    <source>
        <dbReference type="ARBA" id="ARBA00022847"/>
    </source>
</evidence>
<evidence type="ECO:0000256" key="2">
    <source>
        <dbReference type="ARBA" id="ARBA00022448"/>
    </source>
</evidence>
<feature type="transmembrane region" description="Helical" evidence="8">
    <location>
        <begin position="409"/>
        <end position="428"/>
    </location>
</feature>
<dbReference type="InterPro" id="IPR020846">
    <property type="entry name" value="MFS_dom"/>
</dbReference>
<name>A0A8D8HX78_CULPI</name>
<evidence type="ECO:0000313" key="10">
    <source>
        <dbReference type="EMBL" id="CAG6543420.1"/>
    </source>
</evidence>
<feature type="transmembrane region" description="Helical" evidence="8">
    <location>
        <begin position="246"/>
        <end position="266"/>
    </location>
</feature>
<proteinExistence type="predicted"/>
<dbReference type="PANTHER" id="PTHR11662">
    <property type="entry name" value="SOLUTE CARRIER FAMILY 17"/>
    <property type="match status" value="1"/>
</dbReference>
<feature type="transmembrane region" description="Helical" evidence="8">
    <location>
        <begin position="384"/>
        <end position="403"/>
    </location>
</feature>
<evidence type="ECO:0000259" key="9">
    <source>
        <dbReference type="PROSITE" id="PS50850"/>
    </source>
</evidence>
<protein>
    <submittedName>
        <fullName evidence="10">Inorganic phosphate cotransporter</fullName>
    </submittedName>
</protein>
<feature type="transmembrane region" description="Helical" evidence="8">
    <location>
        <begin position="304"/>
        <end position="328"/>
    </location>
</feature>
<dbReference type="GO" id="GO:0015293">
    <property type="term" value="F:symporter activity"/>
    <property type="evidence" value="ECO:0007669"/>
    <property type="project" value="UniProtKB-KW"/>
</dbReference>
<sequence>MIQNQDESEPLLAKGTYGSIEPSPLPGPSEWTLYSEGTGKKRSEWCDRLSKVFIIPQRVVLAIFGFLAILNAYTMRICLSIAITEMVNKTGSIDHDEGVCPIDDDANPDDFTGGEFNWDQELQGVILSSFYWGYVLTHLPGGILAEKFGGKWTLSLGILSTAFFTLITPWAVNLGGSTALIVIRVMMGLGEGTTFPALSALLASWIPLKERSKLGSLVFGGGLVGTIVGNLVSGLLLHNIEGWSSVFYFFGGLGIFWFVLFTLLCYSDPESHPFISDKEKAYLKQEMGVLSRDKTLPPTPWRHILTSVPMIGLVCAQIGHDWGFFIMVTDLPKYMSDVLRFSIKDNGLYSSLPYLLMWIVALSTGVLSDWLISTGRMTITFGRKLFTTIASAGPAFFIVGASYAGCDRALVVALFTLAMGFMGTFYPGMKVNPLDLSPNYAGSLMAVTNGIGAITGIIVPYVVGIMTPNHSIEEWRLVFWIAFAVFHVTNLAYVMWASGEVQPWNTPHLMNKSVESGDLKQQDTYSEKQVPAAIKASQ</sequence>
<dbReference type="InterPro" id="IPR036259">
    <property type="entry name" value="MFS_trans_sf"/>
</dbReference>
<evidence type="ECO:0000256" key="3">
    <source>
        <dbReference type="ARBA" id="ARBA00022692"/>
    </source>
</evidence>
<dbReference type="CDD" id="cd17318">
    <property type="entry name" value="MFS_SLC17"/>
    <property type="match status" value="1"/>
</dbReference>
<dbReference type="GO" id="GO:0016020">
    <property type="term" value="C:membrane"/>
    <property type="evidence" value="ECO:0007669"/>
    <property type="project" value="UniProtKB-SubCell"/>
</dbReference>
<keyword evidence="6 8" id="KW-0472">Membrane</keyword>
<accession>A0A8D8HX78</accession>
<feature type="transmembrane region" description="Helical" evidence="8">
    <location>
        <begin position="348"/>
        <end position="372"/>
    </location>
</feature>
<evidence type="ECO:0000256" key="7">
    <source>
        <dbReference type="SAM" id="MobiDB-lite"/>
    </source>
</evidence>
<feature type="transmembrane region" description="Helical" evidence="8">
    <location>
        <begin position="152"/>
        <end position="172"/>
    </location>
</feature>
<reference evidence="10" key="1">
    <citation type="submission" date="2021-05" db="EMBL/GenBank/DDBJ databases">
        <authorList>
            <person name="Alioto T."/>
            <person name="Alioto T."/>
            <person name="Gomez Garrido J."/>
        </authorList>
    </citation>
    <scope>NUCLEOTIDE SEQUENCE</scope>
</reference>
<dbReference type="FunFam" id="1.20.1250.20:FF:000512">
    <property type="entry name" value="Putative inorganic phosphate cotransporter-like Protein"/>
    <property type="match status" value="1"/>
</dbReference>
<feature type="transmembrane region" description="Helical" evidence="8">
    <location>
        <begin position="59"/>
        <end position="83"/>
    </location>
</feature>
<dbReference type="InterPro" id="IPR050382">
    <property type="entry name" value="MFS_Na/Anion_cotransporter"/>
</dbReference>
<evidence type="ECO:0000256" key="1">
    <source>
        <dbReference type="ARBA" id="ARBA00004141"/>
    </source>
</evidence>
<keyword evidence="3 8" id="KW-0812">Transmembrane</keyword>
<keyword evidence="5 8" id="KW-1133">Transmembrane helix</keyword>
<evidence type="ECO:0000256" key="5">
    <source>
        <dbReference type="ARBA" id="ARBA00022989"/>
    </source>
</evidence>